<comment type="caution">
    <text evidence="1">The sequence shown here is derived from an EMBL/GenBank/DDBJ whole genome shotgun (WGS) entry which is preliminary data.</text>
</comment>
<dbReference type="Proteomes" id="UP001549031">
    <property type="component" value="Unassembled WGS sequence"/>
</dbReference>
<sequence length="82" mass="8889">MTDERTRALAELRGAEGIDILSCVIELVLDKRHELGIATLPAVIGIQGDDEVRNGPNQSVTCWTARARDHFPIAPCGDPVSH</sequence>
<reference evidence="1 2" key="1">
    <citation type="submission" date="2024-06" db="EMBL/GenBank/DDBJ databases">
        <title>Genomic Encyclopedia of Type Strains, Phase IV (KMG-IV): sequencing the most valuable type-strain genomes for metagenomic binning, comparative biology and taxonomic classification.</title>
        <authorList>
            <person name="Goeker M."/>
        </authorList>
    </citation>
    <scope>NUCLEOTIDE SEQUENCE [LARGE SCALE GENOMIC DNA]</scope>
    <source>
        <strain evidence="1 2">DSM 105042</strain>
    </source>
</reference>
<proteinExistence type="predicted"/>
<gene>
    <name evidence="1" type="ORF">ABID21_005014</name>
</gene>
<dbReference type="EMBL" id="JBEPLJ010000040">
    <property type="protein sequence ID" value="MET3588874.1"/>
    <property type="molecule type" value="Genomic_DNA"/>
</dbReference>
<accession>A0ABV2HEC1</accession>
<protein>
    <submittedName>
        <fullName evidence="1">Uncharacterized protein</fullName>
    </submittedName>
</protein>
<evidence type="ECO:0000313" key="1">
    <source>
        <dbReference type="EMBL" id="MET3588874.1"/>
    </source>
</evidence>
<organism evidence="1 2">
    <name type="scientific">Pseudorhizobium tarimense</name>
    <dbReference type="NCBI Taxonomy" id="1079109"/>
    <lineage>
        <taxon>Bacteria</taxon>
        <taxon>Pseudomonadati</taxon>
        <taxon>Pseudomonadota</taxon>
        <taxon>Alphaproteobacteria</taxon>
        <taxon>Hyphomicrobiales</taxon>
        <taxon>Rhizobiaceae</taxon>
        <taxon>Rhizobium/Agrobacterium group</taxon>
        <taxon>Pseudorhizobium</taxon>
    </lineage>
</organism>
<evidence type="ECO:0000313" key="2">
    <source>
        <dbReference type="Proteomes" id="UP001549031"/>
    </source>
</evidence>
<name>A0ABV2HEC1_9HYPH</name>
<keyword evidence="2" id="KW-1185">Reference proteome</keyword>